<feature type="domain" description="Helicase-associated" evidence="5">
    <location>
        <begin position="37"/>
        <end position="123"/>
    </location>
</feature>
<evidence type="ECO:0000256" key="1">
    <source>
        <dbReference type="ARBA" id="ARBA00012552"/>
    </source>
</evidence>
<evidence type="ECO:0000313" key="7">
    <source>
        <dbReference type="Proteomes" id="UP001151760"/>
    </source>
</evidence>
<accession>A0ABQ4YFT7</accession>
<protein>
    <recommendedName>
        <fullName evidence="1">RNA helicase</fullName>
        <ecNumber evidence="1">3.6.4.13</ecNumber>
    </recommendedName>
</protein>
<keyword evidence="3" id="KW-0067">ATP-binding</keyword>
<keyword evidence="6" id="KW-0347">Helicase</keyword>
<reference evidence="6" key="2">
    <citation type="submission" date="2022-01" db="EMBL/GenBank/DDBJ databases">
        <authorList>
            <person name="Yamashiro T."/>
            <person name="Shiraishi A."/>
            <person name="Satake H."/>
            <person name="Nakayama K."/>
        </authorList>
    </citation>
    <scope>NUCLEOTIDE SEQUENCE</scope>
</reference>
<keyword evidence="6" id="KW-0378">Hydrolase</keyword>
<evidence type="ECO:0000256" key="4">
    <source>
        <dbReference type="ARBA" id="ARBA00047984"/>
    </source>
</evidence>
<name>A0ABQ4YFT7_9ASTR</name>
<dbReference type="SUPFAM" id="SSF52540">
    <property type="entry name" value="P-loop containing nucleoside triphosphate hydrolases"/>
    <property type="match status" value="1"/>
</dbReference>
<dbReference type="Pfam" id="PF04408">
    <property type="entry name" value="WHD_HA2"/>
    <property type="match status" value="1"/>
</dbReference>
<dbReference type="Proteomes" id="UP001151760">
    <property type="component" value="Unassembled WGS sequence"/>
</dbReference>
<reference evidence="6" key="1">
    <citation type="journal article" date="2022" name="Int. J. Mol. Sci.">
        <title>Draft Genome of Tanacetum Coccineum: Genomic Comparison of Closely Related Tanacetum-Family Plants.</title>
        <authorList>
            <person name="Yamashiro T."/>
            <person name="Shiraishi A."/>
            <person name="Nakayama K."/>
            <person name="Satake H."/>
        </authorList>
    </citation>
    <scope>NUCLEOTIDE SEQUENCE</scope>
</reference>
<dbReference type="InterPro" id="IPR007502">
    <property type="entry name" value="Helicase-assoc_dom"/>
</dbReference>
<gene>
    <name evidence="6" type="ORF">Tco_0726525</name>
</gene>
<evidence type="ECO:0000259" key="5">
    <source>
        <dbReference type="SMART" id="SM00847"/>
    </source>
</evidence>
<keyword evidence="2" id="KW-0547">Nucleotide-binding</keyword>
<evidence type="ECO:0000313" key="6">
    <source>
        <dbReference type="EMBL" id="GJS76644.1"/>
    </source>
</evidence>
<dbReference type="Gene3D" id="1.20.120.1080">
    <property type="match status" value="1"/>
</dbReference>
<dbReference type="SMART" id="SM00847">
    <property type="entry name" value="HA2"/>
    <property type="match status" value="1"/>
</dbReference>
<evidence type="ECO:0000256" key="2">
    <source>
        <dbReference type="ARBA" id="ARBA00022741"/>
    </source>
</evidence>
<dbReference type="EMBL" id="BQNB010010390">
    <property type="protein sequence ID" value="GJS76644.1"/>
    <property type="molecule type" value="Genomic_DNA"/>
</dbReference>
<comment type="caution">
    <text evidence="6">The sequence shown here is derived from an EMBL/GenBank/DDBJ whole genome shotgun (WGS) entry which is preliminary data.</text>
</comment>
<organism evidence="6 7">
    <name type="scientific">Tanacetum coccineum</name>
    <dbReference type="NCBI Taxonomy" id="301880"/>
    <lineage>
        <taxon>Eukaryota</taxon>
        <taxon>Viridiplantae</taxon>
        <taxon>Streptophyta</taxon>
        <taxon>Embryophyta</taxon>
        <taxon>Tracheophyta</taxon>
        <taxon>Spermatophyta</taxon>
        <taxon>Magnoliopsida</taxon>
        <taxon>eudicotyledons</taxon>
        <taxon>Gunneridae</taxon>
        <taxon>Pentapetalae</taxon>
        <taxon>asterids</taxon>
        <taxon>campanulids</taxon>
        <taxon>Asterales</taxon>
        <taxon>Asteraceae</taxon>
        <taxon>Asteroideae</taxon>
        <taxon>Anthemideae</taxon>
        <taxon>Anthemidinae</taxon>
        <taxon>Tanacetum</taxon>
    </lineage>
</organism>
<dbReference type="PANTHER" id="PTHR18934">
    <property type="entry name" value="ATP-DEPENDENT RNA HELICASE"/>
    <property type="match status" value="1"/>
</dbReference>
<dbReference type="EC" id="3.6.4.13" evidence="1"/>
<dbReference type="PANTHER" id="PTHR18934:SF85">
    <property type="entry name" value="ATP-DEPENDENT RNA HELICASE DHX8"/>
    <property type="match status" value="1"/>
</dbReference>
<sequence>MSPTSILEIMRINLCVTTLTFKAMGIGNLFAPQALISAMQQLYSLEALDEEGHITKLGLKMTEFPLEPPLSKMLIASIDLGCDVSKESSRYPKVTSVFNGQAVSEGAGYWFTGFLGCFDIQRLYWDTREVGLASGHAC</sequence>
<proteinExistence type="predicted"/>
<evidence type="ECO:0000256" key="3">
    <source>
        <dbReference type="ARBA" id="ARBA00022840"/>
    </source>
</evidence>
<dbReference type="InterPro" id="IPR048333">
    <property type="entry name" value="HA2_WH"/>
</dbReference>
<dbReference type="InterPro" id="IPR027417">
    <property type="entry name" value="P-loop_NTPase"/>
</dbReference>
<dbReference type="GO" id="GO:0004386">
    <property type="term" value="F:helicase activity"/>
    <property type="evidence" value="ECO:0007669"/>
    <property type="project" value="UniProtKB-KW"/>
</dbReference>
<keyword evidence="7" id="KW-1185">Reference proteome</keyword>
<comment type="catalytic activity">
    <reaction evidence="4">
        <text>ATP + H2O = ADP + phosphate + H(+)</text>
        <dbReference type="Rhea" id="RHEA:13065"/>
        <dbReference type="ChEBI" id="CHEBI:15377"/>
        <dbReference type="ChEBI" id="CHEBI:15378"/>
        <dbReference type="ChEBI" id="CHEBI:30616"/>
        <dbReference type="ChEBI" id="CHEBI:43474"/>
        <dbReference type="ChEBI" id="CHEBI:456216"/>
        <dbReference type="EC" id="3.6.4.13"/>
    </reaction>
</comment>